<keyword evidence="2" id="KW-0732">Signal</keyword>
<dbReference type="SUPFAM" id="SSF48452">
    <property type="entry name" value="TPR-like"/>
    <property type="match status" value="1"/>
</dbReference>
<keyword evidence="1" id="KW-0802">TPR repeat</keyword>
<keyword evidence="4" id="KW-1185">Reference proteome</keyword>
<dbReference type="InterPro" id="IPR011990">
    <property type="entry name" value="TPR-like_helical_dom_sf"/>
</dbReference>
<protein>
    <submittedName>
        <fullName evidence="3">Type IV pilus assembly protein PilF</fullName>
    </submittedName>
</protein>
<comment type="caution">
    <text evidence="3">The sequence shown here is derived from an EMBL/GenBank/DDBJ whole genome shotgun (WGS) entry which is preliminary data.</text>
</comment>
<dbReference type="AlphaFoldDB" id="A0A495RAR4"/>
<organism evidence="3 4">
    <name type="scientific">Orbus hercynius</name>
    <dbReference type="NCBI Taxonomy" id="593135"/>
    <lineage>
        <taxon>Bacteria</taxon>
        <taxon>Pseudomonadati</taxon>
        <taxon>Pseudomonadota</taxon>
        <taxon>Gammaproteobacteria</taxon>
        <taxon>Orbales</taxon>
        <taxon>Orbaceae</taxon>
        <taxon>Orbus</taxon>
    </lineage>
</organism>
<dbReference type="Gene3D" id="1.25.40.10">
    <property type="entry name" value="Tetratricopeptide repeat domain"/>
    <property type="match status" value="1"/>
</dbReference>
<dbReference type="Pfam" id="PF13174">
    <property type="entry name" value="TPR_6"/>
    <property type="match status" value="1"/>
</dbReference>
<sequence>MIRRWFYIFLAIASLSVLTGCHFTAEQQQEFDPEQAALARLKLGLGYLSQAQNPSDRSSEDIKQAHYNLTLANQYSPNNPNVMLGMAMFDQQVGEYDEADAIYQAITKMEPTNGLYRVHYGSFLCATKRYDEARGQFKQAIALERPQWKMDSLEQLGYCAIQNGDKTQADEAFQALFQYDATKRKHVEAMANVYQQHGDQHIANYLFTISKLD</sequence>
<evidence type="ECO:0000313" key="3">
    <source>
        <dbReference type="EMBL" id="RKS84421.1"/>
    </source>
</evidence>
<dbReference type="OrthoDB" id="9814042at2"/>
<name>A0A495RAR4_9GAMM</name>
<gene>
    <name evidence="3" type="ORF">DES39_2159</name>
</gene>
<evidence type="ECO:0000256" key="1">
    <source>
        <dbReference type="PROSITE-ProRule" id="PRU00339"/>
    </source>
</evidence>
<proteinExistence type="predicted"/>
<reference evidence="3 4" key="1">
    <citation type="submission" date="2018-10" db="EMBL/GenBank/DDBJ databases">
        <title>Genomic Encyclopedia of Type Strains, Phase IV (KMG-IV): sequencing the most valuable type-strain genomes for metagenomic binning, comparative biology and taxonomic classification.</title>
        <authorList>
            <person name="Goeker M."/>
        </authorList>
    </citation>
    <scope>NUCLEOTIDE SEQUENCE [LARGE SCALE GENOMIC DNA]</scope>
    <source>
        <strain evidence="3 4">DSM 22228</strain>
    </source>
</reference>
<dbReference type="EMBL" id="RBWY01000007">
    <property type="protein sequence ID" value="RKS84421.1"/>
    <property type="molecule type" value="Genomic_DNA"/>
</dbReference>
<dbReference type="PROSITE" id="PS51257">
    <property type="entry name" value="PROKAR_LIPOPROTEIN"/>
    <property type="match status" value="1"/>
</dbReference>
<dbReference type="Proteomes" id="UP000278542">
    <property type="component" value="Unassembled WGS sequence"/>
</dbReference>
<feature type="signal peptide" evidence="2">
    <location>
        <begin position="1"/>
        <end position="19"/>
    </location>
</feature>
<dbReference type="PROSITE" id="PS50005">
    <property type="entry name" value="TPR"/>
    <property type="match status" value="1"/>
</dbReference>
<evidence type="ECO:0000313" key="4">
    <source>
        <dbReference type="Proteomes" id="UP000278542"/>
    </source>
</evidence>
<feature type="chain" id="PRO_5019726079" evidence="2">
    <location>
        <begin position="20"/>
        <end position="213"/>
    </location>
</feature>
<evidence type="ECO:0000256" key="2">
    <source>
        <dbReference type="SAM" id="SignalP"/>
    </source>
</evidence>
<dbReference type="Pfam" id="PF14559">
    <property type="entry name" value="TPR_19"/>
    <property type="match status" value="1"/>
</dbReference>
<dbReference type="RefSeq" id="WP_121145992.1">
    <property type="nucleotide sequence ID" value="NZ_RBWY01000007.1"/>
</dbReference>
<dbReference type="InterPro" id="IPR019734">
    <property type="entry name" value="TPR_rpt"/>
</dbReference>
<accession>A0A495RAR4</accession>
<feature type="repeat" description="TPR" evidence="1">
    <location>
        <begin position="80"/>
        <end position="113"/>
    </location>
</feature>